<dbReference type="InterPro" id="IPR021109">
    <property type="entry name" value="Peptidase_aspartic_dom_sf"/>
</dbReference>
<evidence type="ECO:0000259" key="7">
    <source>
        <dbReference type="PROSITE" id="PS51767"/>
    </source>
</evidence>
<dbReference type="GO" id="GO:0004190">
    <property type="term" value="F:aspartic-type endopeptidase activity"/>
    <property type="evidence" value="ECO:0007669"/>
    <property type="project" value="UniProtKB-KW"/>
</dbReference>
<feature type="domain" description="Peptidase A1" evidence="7">
    <location>
        <begin position="89"/>
        <end position="393"/>
    </location>
</feature>
<gene>
    <name evidence="8" type="ORF">GGP41_010130</name>
</gene>
<feature type="active site" evidence="5">
    <location>
        <position position="105"/>
    </location>
</feature>
<keyword evidence="6" id="KW-0732">Signal</keyword>
<evidence type="ECO:0000313" key="9">
    <source>
        <dbReference type="Proteomes" id="UP000624244"/>
    </source>
</evidence>
<name>A0A8H5ZGS1_COCSA</name>
<reference evidence="8" key="1">
    <citation type="submission" date="2019-11" db="EMBL/GenBank/DDBJ databases">
        <title>Bipolaris sorokiniana Genome sequencing.</title>
        <authorList>
            <person name="Wang H."/>
        </authorList>
    </citation>
    <scope>NUCLEOTIDE SEQUENCE</scope>
</reference>
<feature type="signal peptide" evidence="6">
    <location>
        <begin position="1"/>
        <end position="22"/>
    </location>
</feature>
<keyword evidence="3" id="KW-0064">Aspartyl protease</keyword>
<dbReference type="PANTHER" id="PTHR47966">
    <property type="entry name" value="BETA-SITE APP-CLEAVING ENZYME, ISOFORM A-RELATED"/>
    <property type="match status" value="1"/>
</dbReference>
<evidence type="ECO:0000256" key="5">
    <source>
        <dbReference type="PIRSR" id="PIRSR601461-1"/>
    </source>
</evidence>
<evidence type="ECO:0000256" key="2">
    <source>
        <dbReference type="ARBA" id="ARBA00022670"/>
    </source>
</evidence>
<dbReference type="InterPro" id="IPR034163">
    <property type="entry name" value="Aspergillopepsin-like_cat_dom"/>
</dbReference>
<comment type="similarity">
    <text evidence="1">Belongs to the peptidase A1 family.</text>
</comment>
<feature type="chain" id="PRO_5034995880" description="Peptidase A1 domain-containing protein" evidence="6">
    <location>
        <begin position="23"/>
        <end position="396"/>
    </location>
</feature>
<dbReference type="Pfam" id="PF00026">
    <property type="entry name" value="Asp"/>
    <property type="match status" value="1"/>
</dbReference>
<evidence type="ECO:0000256" key="1">
    <source>
        <dbReference type="ARBA" id="ARBA00007447"/>
    </source>
</evidence>
<comment type="caution">
    <text evidence="8">The sequence shown here is derived from an EMBL/GenBank/DDBJ whole genome shotgun (WGS) entry which is preliminary data.</text>
</comment>
<dbReference type="CDD" id="cd06097">
    <property type="entry name" value="Aspergillopepsin_like"/>
    <property type="match status" value="1"/>
</dbReference>
<dbReference type="Gene3D" id="2.40.70.10">
    <property type="entry name" value="Acid Proteases"/>
    <property type="match status" value="2"/>
</dbReference>
<dbReference type="PRINTS" id="PR00792">
    <property type="entry name" value="PEPSIN"/>
</dbReference>
<evidence type="ECO:0000256" key="4">
    <source>
        <dbReference type="ARBA" id="ARBA00022801"/>
    </source>
</evidence>
<accession>A0A8H5ZGS1</accession>
<dbReference type="SUPFAM" id="SSF50630">
    <property type="entry name" value="Acid proteases"/>
    <property type="match status" value="1"/>
</dbReference>
<sequence length="396" mass="43008">MSHSQSMTGKLALAILASSACALVAEPRSAAYSVDALAAAPRSFDFEAEFRKLRSRHPTTENVEKRQADIAGQQEGSVTVLPNDPGVTYLTPTIIGNQTFNLIYDTGSADLWVFGNETSQMQGPDKTYYFPSSSAQLLPNYNWSITYSGGSSANGIVYTDIVKAGPVVAEKQAVEVATYVPSYIDSDGLMGLCFGILNQVKPVQQTPFFETVAPTLKKKVFAANLRPEGNGSWDFGYLDESKYIGDITYTPVVGNMKHWTIAVGEYGAGNKTFESATIGNTTVDSGSPLIYLADQAVANYYSQVPDYELTLGGSNTFPCNATLPDFTFKIEDQTFSVPGQYLNFGVSDPLRKRCAGVIVGKRTLRNSLFGSIWMKNFYVVHNIEDSIPKLGLAPQV</sequence>
<keyword evidence="2" id="KW-0645">Protease</keyword>
<dbReference type="InterPro" id="IPR001461">
    <property type="entry name" value="Aspartic_peptidase_A1"/>
</dbReference>
<dbReference type="InterPro" id="IPR033121">
    <property type="entry name" value="PEPTIDASE_A1"/>
</dbReference>
<dbReference type="PROSITE" id="PS51767">
    <property type="entry name" value="PEPTIDASE_A1"/>
    <property type="match status" value="1"/>
</dbReference>
<evidence type="ECO:0000256" key="3">
    <source>
        <dbReference type="ARBA" id="ARBA00022750"/>
    </source>
</evidence>
<evidence type="ECO:0000256" key="6">
    <source>
        <dbReference type="SAM" id="SignalP"/>
    </source>
</evidence>
<dbReference type="AlphaFoldDB" id="A0A8H5ZGS1"/>
<proteinExistence type="inferred from homology"/>
<keyword evidence="4" id="KW-0378">Hydrolase</keyword>
<dbReference type="EMBL" id="WNKQ01000010">
    <property type="protein sequence ID" value="KAF5848961.1"/>
    <property type="molecule type" value="Genomic_DNA"/>
</dbReference>
<organism evidence="8 9">
    <name type="scientific">Cochliobolus sativus</name>
    <name type="common">Common root rot and spot blotch fungus</name>
    <name type="synonym">Bipolaris sorokiniana</name>
    <dbReference type="NCBI Taxonomy" id="45130"/>
    <lineage>
        <taxon>Eukaryota</taxon>
        <taxon>Fungi</taxon>
        <taxon>Dikarya</taxon>
        <taxon>Ascomycota</taxon>
        <taxon>Pezizomycotina</taxon>
        <taxon>Dothideomycetes</taxon>
        <taxon>Pleosporomycetidae</taxon>
        <taxon>Pleosporales</taxon>
        <taxon>Pleosporineae</taxon>
        <taxon>Pleosporaceae</taxon>
        <taxon>Bipolaris</taxon>
    </lineage>
</organism>
<evidence type="ECO:0000313" key="8">
    <source>
        <dbReference type="EMBL" id="KAF5848961.1"/>
    </source>
</evidence>
<feature type="active site" evidence="5">
    <location>
        <position position="284"/>
    </location>
</feature>
<dbReference type="Proteomes" id="UP000624244">
    <property type="component" value="Unassembled WGS sequence"/>
</dbReference>
<protein>
    <recommendedName>
        <fullName evidence="7">Peptidase A1 domain-containing protein</fullName>
    </recommendedName>
</protein>
<dbReference type="GO" id="GO:0006508">
    <property type="term" value="P:proteolysis"/>
    <property type="evidence" value="ECO:0007669"/>
    <property type="project" value="UniProtKB-KW"/>
</dbReference>
<dbReference type="PANTHER" id="PTHR47966:SF2">
    <property type="entry name" value="ASPERGILLOPEPSIN-1-RELATED"/>
    <property type="match status" value="1"/>
</dbReference>